<feature type="active site" evidence="11">
    <location>
        <position position="242"/>
    </location>
</feature>
<accession>A0A8J4H1V0</accession>
<dbReference type="SUPFAM" id="SSF56349">
    <property type="entry name" value="DNA breaking-rejoining enzymes"/>
    <property type="match status" value="1"/>
</dbReference>
<dbReference type="HAMAP" id="MF_01808">
    <property type="entry name" value="Recomb_XerC_XerD"/>
    <property type="match status" value="1"/>
</dbReference>
<comment type="subcellular location">
    <subcellularLocation>
        <location evidence="1 11">Cytoplasm</location>
    </subcellularLocation>
</comment>
<dbReference type="InterPro" id="IPR002104">
    <property type="entry name" value="Integrase_catalytic"/>
</dbReference>
<sequence>MKAQLQSFMHFLAVERGLTRNTLEAYERDLTQYLDFLLQQGIARPQDVGKPAVLQYLSMLRKQGKANASISRAIVSIRAFHQFLHRERITEADPTFHLESPKQERRLPKAMSVEDAERLLAAPSAKDPAGLRDKAMLEVLYATGMRVSELISLDTGDLNTGMGFVRCFGKGAKERIVPLGRHAIETVNLYVEHARHKLMKQGRAEQALFLNHLGTRLTRQGFWKIIKKHASAAGITASVTPHTLRHSFATHLLENGADLRAVQEMLGHADISTTQIYTHVTKLRMKEIYDRTHPRAKMES</sequence>
<dbReference type="InterPro" id="IPR011932">
    <property type="entry name" value="Recomb_XerD"/>
</dbReference>
<evidence type="ECO:0000256" key="10">
    <source>
        <dbReference type="ARBA" id="ARBA00023306"/>
    </source>
</evidence>
<dbReference type="SUPFAM" id="SSF47823">
    <property type="entry name" value="lambda integrase-like, N-terminal domain"/>
    <property type="match status" value="1"/>
</dbReference>
<dbReference type="EMBL" id="BOVK01000027">
    <property type="protein sequence ID" value="GIQ69407.1"/>
    <property type="molecule type" value="Genomic_DNA"/>
</dbReference>
<dbReference type="PROSITE" id="PS51900">
    <property type="entry name" value="CB"/>
    <property type="match status" value="1"/>
</dbReference>
<evidence type="ECO:0000256" key="2">
    <source>
        <dbReference type="ARBA" id="ARBA00010450"/>
    </source>
</evidence>
<comment type="function">
    <text evidence="11">Site-specific tyrosine recombinase, which acts by catalyzing the cutting and rejoining of the recombining DNA molecules. The XerC-XerD complex is essential to convert dimers of the bacterial chromosome into monomers to permit their segregation at cell division. It also contributes to the segregational stability of plasmids.</text>
</comment>
<proteinExistence type="inferred from homology"/>
<keyword evidence="4 11" id="KW-0963">Cytoplasm</keyword>
<keyword evidence="7 11" id="KW-0229">DNA integration</keyword>
<evidence type="ECO:0000256" key="7">
    <source>
        <dbReference type="ARBA" id="ARBA00022908"/>
    </source>
</evidence>
<dbReference type="GO" id="GO:0051301">
    <property type="term" value="P:cell division"/>
    <property type="evidence" value="ECO:0007669"/>
    <property type="project" value="UniProtKB-KW"/>
</dbReference>
<evidence type="ECO:0000256" key="9">
    <source>
        <dbReference type="ARBA" id="ARBA00023172"/>
    </source>
</evidence>
<keyword evidence="5 11" id="KW-0132">Cell division</keyword>
<dbReference type="PANTHER" id="PTHR30349">
    <property type="entry name" value="PHAGE INTEGRASE-RELATED"/>
    <property type="match status" value="1"/>
</dbReference>
<dbReference type="PANTHER" id="PTHR30349:SF81">
    <property type="entry name" value="TYROSINE RECOMBINASE XERC"/>
    <property type="match status" value="1"/>
</dbReference>
<evidence type="ECO:0000256" key="3">
    <source>
        <dbReference type="ARBA" id="ARBA00015810"/>
    </source>
</evidence>
<dbReference type="NCBIfam" id="TIGR02225">
    <property type="entry name" value="recomb_XerD"/>
    <property type="match status" value="1"/>
</dbReference>
<dbReference type="InterPro" id="IPR044068">
    <property type="entry name" value="CB"/>
</dbReference>
<feature type="active site" evidence="11">
    <location>
        <position position="170"/>
    </location>
</feature>
<dbReference type="AlphaFoldDB" id="A0A8J4H1V0"/>
<keyword evidence="6 11" id="KW-0159">Chromosome partition</keyword>
<dbReference type="InterPro" id="IPR004107">
    <property type="entry name" value="Integrase_SAM-like_N"/>
</dbReference>
<keyword evidence="15" id="KW-1185">Reference proteome</keyword>
<dbReference type="Gene3D" id="1.10.443.10">
    <property type="entry name" value="Intergrase catalytic core"/>
    <property type="match status" value="1"/>
</dbReference>
<feature type="active site" evidence="11">
    <location>
        <position position="245"/>
    </location>
</feature>
<dbReference type="InterPro" id="IPR013762">
    <property type="entry name" value="Integrase-like_cat_sf"/>
</dbReference>
<comment type="similarity">
    <text evidence="2 11">Belongs to the 'phage' integrase family. XerD subfamily.</text>
</comment>
<feature type="active site" description="O-(3'-phospho-DNA)-tyrosine intermediate" evidence="11">
    <location>
        <position position="277"/>
    </location>
</feature>
<evidence type="ECO:0000256" key="5">
    <source>
        <dbReference type="ARBA" id="ARBA00022618"/>
    </source>
</evidence>
<dbReference type="InterPro" id="IPR023009">
    <property type="entry name" value="Tyrosine_recombinase_XerC/XerD"/>
</dbReference>
<dbReference type="InterPro" id="IPR050090">
    <property type="entry name" value="Tyrosine_recombinase_XerCD"/>
</dbReference>
<feature type="domain" description="Tyr recombinase" evidence="12">
    <location>
        <begin position="106"/>
        <end position="290"/>
    </location>
</feature>
<dbReference type="GO" id="GO:0009037">
    <property type="term" value="F:tyrosine-based site-specific recombinase activity"/>
    <property type="evidence" value="ECO:0007669"/>
    <property type="project" value="UniProtKB-UniRule"/>
</dbReference>
<name>A0A8J4H1V0_9BACL</name>
<feature type="active site" evidence="11">
    <location>
        <position position="146"/>
    </location>
</feature>
<dbReference type="GO" id="GO:0006313">
    <property type="term" value="P:DNA transposition"/>
    <property type="evidence" value="ECO:0007669"/>
    <property type="project" value="UniProtKB-UniRule"/>
</dbReference>
<dbReference type="HAMAP" id="MF_01807">
    <property type="entry name" value="Recomb_XerD"/>
    <property type="match status" value="1"/>
</dbReference>
<organism evidence="14 15">
    <name type="scientific">Xylanibacillus composti</name>
    <dbReference type="NCBI Taxonomy" id="1572762"/>
    <lineage>
        <taxon>Bacteria</taxon>
        <taxon>Bacillati</taxon>
        <taxon>Bacillota</taxon>
        <taxon>Bacilli</taxon>
        <taxon>Bacillales</taxon>
        <taxon>Paenibacillaceae</taxon>
        <taxon>Xylanibacillus</taxon>
    </lineage>
</organism>
<dbReference type="Gene3D" id="1.10.150.130">
    <property type="match status" value="1"/>
</dbReference>
<dbReference type="GO" id="GO:0003677">
    <property type="term" value="F:DNA binding"/>
    <property type="evidence" value="ECO:0007669"/>
    <property type="project" value="UniProtKB-UniRule"/>
</dbReference>
<dbReference type="Pfam" id="PF00589">
    <property type="entry name" value="Phage_integrase"/>
    <property type="match status" value="1"/>
</dbReference>
<dbReference type="PROSITE" id="PS51898">
    <property type="entry name" value="TYR_RECOMBINASE"/>
    <property type="match status" value="1"/>
</dbReference>
<reference evidence="14" key="1">
    <citation type="submission" date="2021-04" db="EMBL/GenBank/DDBJ databases">
        <title>Draft genome sequence of Xylanibacillus composti strain K13.</title>
        <authorList>
            <person name="Uke A."/>
            <person name="Chhe C."/>
            <person name="Baramee S."/>
            <person name="Kosugi A."/>
        </authorList>
    </citation>
    <scope>NUCLEOTIDE SEQUENCE</scope>
    <source>
        <strain evidence="14">K13</strain>
    </source>
</reference>
<gene>
    <name evidence="14" type="primary">xerD_2</name>
    <name evidence="11" type="synonym">xerD</name>
    <name evidence="14" type="ORF">XYCOK13_22310</name>
</gene>
<dbReference type="NCBIfam" id="NF001399">
    <property type="entry name" value="PRK00283.1"/>
    <property type="match status" value="1"/>
</dbReference>
<protein>
    <recommendedName>
        <fullName evidence="3 11">Tyrosine recombinase XerD</fullName>
    </recommendedName>
</protein>
<evidence type="ECO:0000313" key="14">
    <source>
        <dbReference type="EMBL" id="GIQ69407.1"/>
    </source>
</evidence>
<feature type="domain" description="Core-binding (CB)" evidence="13">
    <location>
        <begin position="1"/>
        <end position="85"/>
    </location>
</feature>
<feature type="active site" evidence="11">
    <location>
        <position position="268"/>
    </location>
</feature>
<comment type="subunit">
    <text evidence="11">Forms a cyclic heterotetrameric complex composed of two molecules of XerC and two molecules of XerD.</text>
</comment>
<evidence type="ECO:0000313" key="15">
    <source>
        <dbReference type="Proteomes" id="UP000677918"/>
    </source>
</evidence>
<evidence type="ECO:0000256" key="4">
    <source>
        <dbReference type="ARBA" id="ARBA00022490"/>
    </source>
</evidence>
<dbReference type="InterPro" id="IPR010998">
    <property type="entry name" value="Integrase_recombinase_N"/>
</dbReference>
<keyword evidence="9 11" id="KW-0233">DNA recombination</keyword>
<comment type="caution">
    <text evidence="14">The sequence shown here is derived from an EMBL/GenBank/DDBJ whole genome shotgun (WGS) entry which is preliminary data.</text>
</comment>
<evidence type="ECO:0000256" key="1">
    <source>
        <dbReference type="ARBA" id="ARBA00004496"/>
    </source>
</evidence>
<dbReference type="GO" id="GO:0005737">
    <property type="term" value="C:cytoplasm"/>
    <property type="evidence" value="ECO:0007669"/>
    <property type="project" value="UniProtKB-SubCell"/>
</dbReference>
<dbReference type="InterPro" id="IPR011010">
    <property type="entry name" value="DNA_brk_join_enz"/>
</dbReference>
<dbReference type="NCBIfam" id="NF040815">
    <property type="entry name" value="recomb_XerA_Arch"/>
    <property type="match status" value="1"/>
</dbReference>
<evidence type="ECO:0000259" key="13">
    <source>
        <dbReference type="PROSITE" id="PS51900"/>
    </source>
</evidence>
<evidence type="ECO:0000256" key="11">
    <source>
        <dbReference type="HAMAP-Rule" id="MF_01807"/>
    </source>
</evidence>
<evidence type="ECO:0000256" key="6">
    <source>
        <dbReference type="ARBA" id="ARBA00022829"/>
    </source>
</evidence>
<keyword evidence="8 11" id="KW-0238">DNA-binding</keyword>
<evidence type="ECO:0000256" key="8">
    <source>
        <dbReference type="ARBA" id="ARBA00023125"/>
    </source>
</evidence>
<evidence type="ECO:0000259" key="12">
    <source>
        <dbReference type="PROSITE" id="PS51898"/>
    </source>
</evidence>
<dbReference type="Proteomes" id="UP000677918">
    <property type="component" value="Unassembled WGS sequence"/>
</dbReference>
<dbReference type="RefSeq" id="WP_213412204.1">
    <property type="nucleotide sequence ID" value="NZ_BOVK01000027.1"/>
</dbReference>
<keyword evidence="10 11" id="KW-0131">Cell cycle</keyword>
<dbReference type="CDD" id="cd00798">
    <property type="entry name" value="INT_XerDC_C"/>
    <property type="match status" value="1"/>
</dbReference>
<dbReference type="Pfam" id="PF02899">
    <property type="entry name" value="Phage_int_SAM_1"/>
    <property type="match status" value="1"/>
</dbReference>
<dbReference type="GO" id="GO:0007059">
    <property type="term" value="P:chromosome segregation"/>
    <property type="evidence" value="ECO:0007669"/>
    <property type="project" value="UniProtKB-UniRule"/>
</dbReference>